<dbReference type="AlphaFoldDB" id="A0A2J6Q0Q0"/>
<dbReference type="EMBL" id="KZ613487">
    <property type="protein sequence ID" value="PMD19879.1"/>
    <property type="molecule type" value="Genomic_DNA"/>
</dbReference>
<keyword evidence="2" id="KW-1185">Reference proteome</keyword>
<accession>A0A2J6Q0Q0</accession>
<proteinExistence type="predicted"/>
<evidence type="ECO:0000313" key="2">
    <source>
        <dbReference type="Proteomes" id="UP000235672"/>
    </source>
</evidence>
<name>A0A2J6Q0Q0_9HELO</name>
<dbReference type="Proteomes" id="UP000235672">
    <property type="component" value="Unassembled WGS sequence"/>
</dbReference>
<evidence type="ECO:0000313" key="1">
    <source>
        <dbReference type="EMBL" id="PMD19879.1"/>
    </source>
</evidence>
<organism evidence="1 2">
    <name type="scientific">Hyaloscypha hepaticicola</name>
    <dbReference type="NCBI Taxonomy" id="2082293"/>
    <lineage>
        <taxon>Eukaryota</taxon>
        <taxon>Fungi</taxon>
        <taxon>Dikarya</taxon>
        <taxon>Ascomycota</taxon>
        <taxon>Pezizomycotina</taxon>
        <taxon>Leotiomycetes</taxon>
        <taxon>Helotiales</taxon>
        <taxon>Hyaloscyphaceae</taxon>
        <taxon>Hyaloscypha</taxon>
    </lineage>
</organism>
<protein>
    <submittedName>
        <fullName evidence="1">Uncharacterized protein</fullName>
    </submittedName>
</protein>
<reference evidence="1 2" key="1">
    <citation type="submission" date="2016-05" db="EMBL/GenBank/DDBJ databases">
        <title>A degradative enzymes factory behind the ericoid mycorrhizal symbiosis.</title>
        <authorList>
            <consortium name="DOE Joint Genome Institute"/>
            <person name="Martino E."/>
            <person name="Morin E."/>
            <person name="Grelet G."/>
            <person name="Kuo A."/>
            <person name="Kohler A."/>
            <person name="Daghino S."/>
            <person name="Barry K."/>
            <person name="Choi C."/>
            <person name="Cichocki N."/>
            <person name="Clum A."/>
            <person name="Copeland A."/>
            <person name="Hainaut M."/>
            <person name="Haridas S."/>
            <person name="Labutti K."/>
            <person name="Lindquist E."/>
            <person name="Lipzen A."/>
            <person name="Khouja H.-R."/>
            <person name="Murat C."/>
            <person name="Ohm R."/>
            <person name="Olson A."/>
            <person name="Spatafora J."/>
            <person name="Veneault-Fourrey C."/>
            <person name="Henrissat B."/>
            <person name="Grigoriev I."/>
            <person name="Martin F."/>
            <person name="Perotto S."/>
        </authorList>
    </citation>
    <scope>NUCLEOTIDE SEQUENCE [LARGE SCALE GENOMIC DNA]</scope>
    <source>
        <strain evidence="1 2">UAMH 7357</strain>
    </source>
</reference>
<sequence length="196" mass="21748">MCGITHVRCFASRVESRYRWVQIIEIGLWAYQSQASLGRFTARVGPTQPAFPATACKPCSMRSPISKVKSKIQAFRASGISHPRYQCRSHLLASSNCGWGTRHINLFCLAWAGNLEIDAHAVLAISLSREASEPPLPQQRKRRCSVANGACVESSMRRLVYFYKYCTVQYPVGLRPVNAKVATETKAESKSCCSGD</sequence>
<gene>
    <name evidence="1" type="ORF">NA56DRAFT_189881</name>
</gene>